<protein>
    <recommendedName>
        <fullName evidence="2">SGNH domain-containing protein</fullName>
    </recommendedName>
</protein>
<feature type="transmembrane region" description="Helical" evidence="1">
    <location>
        <begin position="52"/>
        <end position="70"/>
    </location>
</feature>
<feature type="transmembrane region" description="Helical" evidence="1">
    <location>
        <begin position="12"/>
        <end position="32"/>
    </location>
</feature>
<proteinExistence type="predicted"/>
<feature type="domain" description="SGNH" evidence="2">
    <location>
        <begin position="146"/>
        <end position="375"/>
    </location>
</feature>
<organism evidence="3 4">
    <name type="scientific">alpha proteobacterium IMCC14465</name>
    <dbReference type="NCBI Taxonomy" id="1220535"/>
    <lineage>
        <taxon>Bacteria</taxon>
        <taxon>Pseudomonadati</taxon>
        <taxon>Pseudomonadota</taxon>
        <taxon>Alphaproteobacteria</taxon>
        <taxon>PS1 clade</taxon>
    </lineage>
</organism>
<name>J9DYM3_9PROT</name>
<sequence>MIILSGSKGLLNRIFLMNSIAVWIGLISYPLYLWHWPILSFLRIIEGASPQYEIRFFAILFSVLLAWLTYKFVERPIRKQVAVAPKVTHLMACMVGLGLLAGIVSYSEGVKYRSAVTNDNMNLSELKRTVAKEEQCLSFLGLSESKFNYCKIGKLGTRGVVAVIGDSHAHVAFPGIAKGLESFGYTSVLLANSSCPPFFKFPEGGTEKQRAHCSERTMEILSSLSNIKNLNRVIFFSRGPTYWTGTEPAVSRKKEPSITMDDYFKGLQSTINFIRKKDIEVLYVTENPELQFHARSCLPRPFNAISENKCNQNLEVVLAGQKAYRENLMALNNVIVLDSIAAFCREQSGICFAVNEKNELLYADDDHLSVIGSLWQYENLLKAHFQ</sequence>
<evidence type="ECO:0000313" key="3">
    <source>
        <dbReference type="EMBL" id="EJW22097.1"/>
    </source>
</evidence>
<dbReference type="EMBL" id="ALYF01000002">
    <property type="protein sequence ID" value="EJW22097.1"/>
    <property type="molecule type" value="Genomic_DNA"/>
</dbReference>
<dbReference type="PANTHER" id="PTHR23028">
    <property type="entry name" value="ACETYLTRANSFERASE"/>
    <property type="match status" value="1"/>
</dbReference>
<keyword evidence="1" id="KW-0472">Membrane</keyword>
<evidence type="ECO:0000313" key="4">
    <source>
        <dbReference type="Proteomes" id="UP000004836"/>
    </source>
</evidence>
<dbReference type="InterPro" id="IPR050879">
    <property type="entry name" value="Acyltransferase_3"/>
</dbReference>
<keyword evidence="1" id="KW-0812">Transmembrane</keyword>
<dbReference type="Pfam" id="PF19040">
    <property type="entry name" value="SGNH"/>
    <property type="match status" value="1"/>
</dbReference>
<accession>J9DYM3</accession>
<evidence type="ECO:0000256" key="1">
    <source>
        <dbReference type="SAM" id="Phobius"/>
    </source>
</evidence>
<reference evidence="3 4" key="1">
    <citation type="journal article" date="2012" name="J. Bacteriol.">
        <title>Genome Sequence of Strain IMCC14465, Isolated from the East Sea, Belonging to the PS1 Clade of Alphaproteobacteria.</title>
        <authorList>
            <person name="Yang S.J."/>
            <person name="Kang I."/>
            <person name="Cho J.C."/>
        </authorList>
    </citation>
    <scope>NUCLEOTIDE SEQUENCE [LARGE SCALE GENOMIC DNA]</scope>
    <source>
        <strain evidence="3 4">IMCC14465</strain>
    </source>
</reference>
<gene>
    <name evidence="3" type="ORF">IMCC14465_04910</name>
</gene>
<dbReference type="Proteomes" id="UP000004836">
    <property type="component" value="Unassembled WGS sequence"/>
</dbReference>
<keyword evidence="4" id="KW-1185">Reference proteome</keyword>
<comment type="caution">
    <text evidence="3">The sequence shown here is derived from an EMBL/GenBank/DDBJ whole genome shotgun (WGS) entry which is preliminary data.</text>
</comment>
<feature type="transmembrane region" description="Helical" evidence="1">
    <location>
        <begin position="90"/>
        <end position="107"/>
    </location>
</feature>
<dbReference type="InterPro" id="IPR043968">
    <property type="entry name" value="SGNH"/>
</dbReference>
<dbReference type="STRING" id="1220535.IMCC14465_04910"/>
<dbReference type="eggNOG" id="COG1835">
    <property type="taxonomic scope" value="Bacteria"/>
</dbReference>
<evidence type="ECO:0000259" key="2">
    <source>
        <dbReference type="Pfam" id="PF19040"/>
    </source>
</evidence>
<keyword evidence="1" id="KW-1133">Transmembrane helix</keyword>
<dbReference type="AlphaFoldDB" id="J9DYM3"/>
<dbReference type="PATRIC" id="fig|1220535.3.peg.487"/>